<dbReference type="Proteomes" id="UP000504629">
    <property type="component" value="Unplaced"/>
</dbReference>
<dbReference type="PANTHER" id="PTHR47331:SF1">
    <property type="entry name" value="GAG-LIKE PROTEIN"/>
    <property type="match status" value="1"/>
</dbReference>
<protein>
    <submittedName>
        <fullName evidence="3">Uncharacterized protein LOC114243658</fullName>
    </submittedName>
</protein>
<sequence>MQPIMGDLPSQRVTPSFPFKTVGLDFAGPFFIVNRKGRGAIIIKCYLCLFICLRYKCVHLEAVSDLSKDAFLMTFRRFVSRRGRPTEVFCDNGRNFVAGSKEINHFFKINSKSLSDSASEDGIKFVFSPTYAPHFGGIFEAGIKSAKFHIKRVMGNSHLTFEEISTLFAQVEAILNSRPLCPMSPSPDDLLCLTPGSFLIGRALTALPSPVLENCNYNNLQRYARLQQIYQHFWQRWQREYIAELQQRHKWKTNSSKPNVGDLVLLQEDDVPPLCWRLGRISRLFYGPNDGVPRVADVNTSRGCVRRPLVRLCALPTAEELEG</sequence>
<dbReference type="GeneID" id="114243658"/>
<name>A0A6J2JP19_BOMMA</name>
<dbReference type="InterPro" id="IPR001584">
    <property type="entry name" value="Integrase_cat-core"/>
</dbReference>
<gene>
    <name evidence="3" type="primary">LOC114243658</name>
</gene>
<dbReference type="AlphaFoldDB" id="A0A6J2JP19"/>
<evidence type="ECO:0000313" key="2">
    <source>
        <dbReference type="Proteomes" id="UP000504629"/>
    </source>
</evidence>
<dbReference type="PANTHER" id="PTHR47331">
    <property type="entry name" value="PHD-TYPE DOMAIN-CONTAINING PROTEIN"/>
    <property type="match status" value="1"/>
</dbReference>
<dbReference type="Gene3D" id="3.30.420.10">
    <property type="entry name" value="Ribonuclease H-like superfamily/Ribonuclease H"/>
    <property type="match status" value="1"/>
</dbReference>
<dbReference type="InterPro" id="IPR040676">
    <property type="entry name" value="DUF5641"/>
</dbReference>
<dbReference type="PROSITE" id="PS50994">
    <property type="entry name" value="INTEGRASE"/>
    <property type="match status" value="1"/>
</dbReference>
<keyword evidence="2" id="KW-1185">Reference proteome</keyword>
<dbReference type="GO" id="GO:0015074">
    <property type="term" value="P:DNA integration"/>
    <property type="evidence" value="ECO:0007669"/>
    <property type="project" value="InterPro"/>
</dbReference>
<dbReference type="GO" id="GO:0003676">
    <property type="term" value="F:nucleic acid binding"/>
    <property type="evidence" value="ECO:0007669"/>
    <property type="project" value="InterPro"/>
</dbReference>
<dbReference type="KEGG" id="bman:114243658"/>
<accession>A0A6J2JP19</accession>
<dbReference type="RefSeq" id="XP_028031028.1">
    <property type="nucleotide sequence ID" value="XM_028175227.1"/>
</dbReference>
<dbReference type="InterPro" id="IPR036397">
    <property type="entry name" value="RNaseH_sf"/>
</dbReference>
<feature type="domain" description="Integrase catalytic" evidence="1">
    <location>
        <begin position="14"/>
        <end position="203"/>
    </location>
</feature>
<reference evidence="3" key="1">
    <citation type="submission" date="2025-08" db="UniProtKB">
        <authorList>
            <consortium name="RefSeq"/>
        </authorList>
    </citation>
    <scope>IDENTIFICATION</scope>
    <source>
        <tissue evidence="3">Silk gland</tissue>
    </source>
</reference>
<dbReference type="OrthoDB" id="8061911at2759"/>
<dbReference type="Pfam" id="PF18701">
    <property type="entry name" value="DUF5641"/>
    <property type="match status" value="1"/>
</dbReference>
<evidence type="ECO:0000259" key="1">
    <source>
        <dbReference type="PROSITE" id="PS50994"/>
    </source>
</evidence>
<dbReference type="InterPro" id="IPR012337">
    <property type="entry name" value="RNaseH-like_sf"/>
</dbReference>
<dbReference type="SUPFAM" id="SSF53098">
    <property type="entry name" value="Ribonuclease H-like"/>
    <property type="match status" value="1"/>
</dbReference>
<organism evidence="2 3">
    <name type="scientific">Bombyx mandarina</name>
    <name type="common">Wild silk moth</name>
    <name type="synonym">Wild silkworm</name>
    <dbReference type="NCBI Taxonomy" id="7092"/>
    <lineage>
        <taxon>Eukaryota</taxon>
        <taxon>Metazoa</taxon>
        <taxon>Ecdysozoa</taxon>
        <taxon>Arthropoda</taxon>
        <taxon>Hexapoda</taxon>
        <taxon>Insecta</taxon>
        <taxon>Pterygota</taxon>
        <taxon>Neoptera</taxon>
        <taxon>Endopterygota</taxon>
        <taxon>Lepidoptera</taxon>
        <taxon>Glossata</taxon>
        <taxon>Ditrysia</taxon>
        <taxon>Bombycoidea</taxon>
        <taxon>Bombycidae</taxon>
        <taxon>Bombycinae</taxon>
        <taxon>Bombyx</taxon>
    </lineage>
</organism>
<evidence type="ECO:0000313" key="3">
    <source>
        <dbReference type="RefSeq" id="XP_028031028.1"/>
    </source>
</evidence>
<proteinExistence type="predicted"/>